<name>A0A4R6UAX2_9BACI</name>
<keyword evidence="3" id="KW-1185">Reference proteome</keyword>
<sequence>MDQKTMQFEQQDHKIFEFNWVGYVYLYLSALILAICLTLLPIYTYVTTSSPMSLITMLVYLPAFPLYRWLVRTYKYFIWFNTKLNTYAVKDDILEYRYYDKLSRETKIDSISLQQIEECHIVFYEARHFFALQTSSGHKKGDEESSVLPALHLSTSNGVVPVFLKQMSLMDQWVNVLTVKGISTFIHTDEVVDESLEALDKATMVNGEKLDFAHHENAIKHDIENSREQALLHRRQTGRLPAITHFRPRLFGVILALNVPLALLSFLAVEQLIPDLLGWTHLLTYGAAYILYVYNMQKATFVRSLKFIPLSLVCTFIQIAIFGDGASGDYLAISFFGAQIVFFLCIKLFFTIGKKVRRQFPSEHQEL</sequence>
<keyword evidence="1" id="KW-0472">Membrane</keyword>
<organism evidence="2 3">
    <name type="scientific">Aureibacillus halotolerans</name>
    <dbReference type="NCBI Taxonomy" id="1508390"/>
    <lineage>
        <taxon>Bacteria</taxon>
        <taxon>Bacillati</taxon>
        <taxon>Bacillota</taxon>
        <taxon>Bacilli</taxon>
        <taxon>Bacillales</taxon>
        <taxon>Bacillaceae</taxon>
        <taxon>Aureibacillus</taxon>
    </lineage>
</organism>
<protein>
    <submittedName>
        <fullName evidence="2">Uncharacterized protein</fullName>
    </submittedName>
</protein>
<proteinExistence type="predicted"/>
<feature type="transmembrane region" description="Helical" evidence="1">
    <location>
        <begin position="20"/>
        <end position="46"/>
    </location>
</feature>
<keyword evidence="1" id="KW-1133">Transmembrane helix</keyword>
<dbReference type="RefSeq" id="WP_133578838.1">
    <property type="nucleotide sequence ID" value="NZ_SNYJ01000001.1"/>
</dbReference>
<evidence type="ECO:0000256" key="1">
    <source>
        <dbReference type="SAM" id="Phobius"/>
    </source>
</evidence>
<feature type="transmembrane region" description="Helical" evidence="1">
    <location>
        <begin position="52"/>
        <end position="71"/>
    </location>
</feature>
<reference evidence="2 3" key="1">
    <citation type="submission" date="2019-03" db="EMBL/GenBank/DDBJ databases">
        <title>Genomic Encyclopedia of Type Strains, Phase IV (KMG-IV): sequencing the most valuable type-strain genomes for metagenomic binning, comparative biology and taxonomic classification.</title>
        <authorList>
            <person name="Goeker M."/>
        </authorList>
    </citation>
    <scope>NUCLEOTIDE SEQUENCE [LARGE SCALE GENOMIC DNA]</scope>
    <source>
        <strain evidence="2 3">DSM 28697</strain>
    </source>
</reference>
<evidence type="ECO:0000313" key="3">
    <source>
        <dbReference type="Proteomes" id="UP000295632"/>
    </source>
</evidence>
<comment type="caution">
    <text evidence="2">The sequence shown here is derived from an EMBL/GenBank/DDBJ whole genome shotgun (WGS) entry which is preliminary data.</text>
</comment>
<feature type="transmembrane region" description="Helical" evidence="1">
    <location>
        <begin position="330"/>
        <end position="350"/>
    </location>
</feature>
<accession>A0A4R6UAX2</accession>
<gene>
    <name evidence="2" type="ORF">EV213_101458</name>
</gene>
<dbReference type="Proteomes" id="UP000295632">
    <property type="component" value="Unassembled WGS sequence"/>
</dbReference>
<keyword evidence="1" id="KW-0812">Transmembrane</keyword>
<evidence type="ECO:0000313" key="2">
    <source>
        <dbReference type="EMBL" id="TDQ43026.1"/>
    </source>
</evidence>
<feature type="transmembrane region" description="Helical" evidence="1">
    <location>
        <begin position="276"/>
        <end position="295"/>
    </location>
</feature>
<dbReference type="EMBL" id="SNYJ01000001">
    <property type="protein sequence ID" value="TDQ43026.1"/>
    <property type="molecule type" value="Genomic_DNA"/>
</dbReference>
<dbReference type="AlphaFoldDB" id="A0A4R6UAX2"/>
<feature type="transmembrane region" description="Helical" evidence="1">
    <location>
        <begin position="307"/>
        <end position="324"/>
    </location>
</feature>
<feature type="transmembrane region" description="Helical" evidence="1">
    <location>
        <begin position="250"/>
        <end position="270"/>
    </location>
</feature>